<name>A0A9P9JKM0_9HYPO</name>
<dbReference type="Proteomes" id="UP000717696">
    <property type="component" value="Unassembled WGS sequence"/>
</dbReference>
<feature type="compositionally biased region" description="Basic and acidic residues" evidence="1">
    <location>
        <begin position="635"/>
        <end position="644"/>
    </location>
</feature>
<evidence type="ECO:0000313" key="3">
    <source>
        <dbReference type="Proteomes" id="UP000717696"/>
    </source>
</evidence>
<feature type="compositionally biased region" description="Acidic residues" evidence="1">
    <location>
        <begin position="645"/>
        <end position="655"/>
    </location>
</feature>
<proteinExistence type="predicted"/>
<sequence length="710" mass="79577">MGSSNDQRPFLDNTAASDNAVLLTNEDLSRFVMNPENYTFDDLIDPNMFASESSGSQNAQGPSQSHTAAAVQQHPEPASPSQFFVDAYHSRESRSSEPRPTDNVPDVLPAAQPAEVSPEVAAALATAYPPIDKLLTAANNPYPAASAAGNAGARLAPVDNTRGSGMDNMGQAQAYAYNGLGGLGLPQATGNWQQQSWNGQSHQVQVQDNGVPSNQYNNVQSRQSQAPQGISGPSEYYIQAQMSQQIGHPNQQYVDQSQRVQDNSSPSMRVARQSRNAPVTPHRSTAQESDYEKPVKVSHKRRDKVPGNEKTNADRVYVNRVPVPTNWEAVLPGGQKSLFTYAPEGQFRSQKVLTTEELQAYFEQCPRAPRLWVQQCPSQSNHRTRKEDRQCRWARCPILAKTLTSGWLRVAFDEYPKLTSDGTKDPFHIAGSMHLWCFEQCFDPLEYHMKGMLHLDRRELLKEEKNPMSVSRDTDNAINKEWLAWKNEQETQAIIYGKPAMPRPHESSLSYCLVTHHLRNQPDARKQVRDVRNGKRNQAFLKTADCHKGDLQYFVNQGNAERERKRRAKQVATGPNMAAVNNDVFRDSVVCTGSEDANGGIDLLPLHRYLHAPANQSRAQFAPEGSSARRGQKRPRNDAEHNDLFSDDDEDDGDDSLFGFPRRPKRARIEKGGGGQRQFELTMTRSRRHPRRRRSYSCGDEPSRFRRGSL</sequence>
<feature type="compositionally biased region" description="Polar residues" evidence="1">
    <location>
        <begin position="246"/>
        <end position="288"/>
    </location>
</feature>
<dbReference type="EMBL" id="JAGMUU010000001">
    <property type="protein sequence ID" value="KAH7162280.1"/>
    <property type="molecule type" value="Genomic_DNA"/>
</dbReference>
<accession>A0A9P9JKM0</accession>
<feature type="compositionally biased region" description="Basic residues" evidence="1">
    <location>
        <begin position="685"/>
        <end position="695"/>
    </location>
</feature>
<feature type="region of interest" description="Disordered" evidence="1">
    <location>
        <begin position="246"/>
        <end position="310"/>
    </location>
</feature>
<comment type="caution">
    <text evidence="2">The sequence shown here is derived from an EMBL/GenBank/DDBJ whole genome shotgun (WGS) entry which is preliminary data.</text>
</comment>
<evidence type="ECO:0000313" key="2">
    <source>
        <dbReference type="EMBL" id="KAH7162280.1"/>
    </source>
</evidence>
<reference evidence="2" key="1">
    <citation type="journal article" date="2021" name="Nat. Commun.">
        <title>Genetic determinants of endophytism in the Arabidopsis root mycobiome.</title>
        <authorList>
            <person name="Mesny F."/>
            <person name="Miyauchi S."/>
            <person name="Thiergart T."/>
            <person name="Pickel B."/>
            <person name="Atanasova L."/>
            <person name="Karlsson M."/>
            <person name="Huettel B."/>
            <person name="Barry K.W."/>
            <person name="Haridas S."/>
            <person name="Chen C."/>
            <person name="Bauer D."/>
            <person name="Andreopoulos W."/>
            <person name="Pangilinan J."/>
            <person name="LaButti K."/>
            <person name="Riley R."/>
            <person name="Lipzen A."/>
            <person name="Clum A."/>
            <person name="Drula E."/>
            <person name="Henrissat B."/>
            <person name="Kohler A."/>
            <person name="Grigoriev I.V."/>
            <person name="Martin F.M."/>
            <person name="Hacquard S."/>
        </authorList>
    </citation>
    <scope>NUCLEOTIDE SEQUENCE</scope>
    <source>
        <strain evidence="2">MPI-CAGE-AT-0021</strain>
    </source>
</reference>
<keyword evidence="3" id="KW-1185">Reference proteome</keyword>
<feature type="region of interest" description="Disordered" evidence="1">
    <location>
        <begin position="616"/>
        <end position="710"/>
    </location>
</feature>
<organism evidence="2 3">
    <name type="scientific">Dactylonectria estremocensis</name>
    <dbReference type="NCBI Taxonomy" id="1079267"/>
    <lineage>
        <taxon>Eukaryota</taxon>
        <taxon>Fungi</taxon>
        <taxon>Dikarya</taxon>
        <taxon>Ascomycota</taxon>
        <taxon>Pezizomycotina</taxon>
        <taxon>Sordariomycetes</taxon>
        <taxon>Hypocreomycetidae</taxon>
        <taxon>Hypocreales</taxon>
        <taxon>Nectriaceae</taxon>
        <taxon>Dactylonectria</taxon>
    </lineage>
</organism>
<dbReference type="OrthoDB" id="5307331at2759"/>
<feature type="compositionally biased region" description="Polar residues" evidence="1">
    <location>
        <begin position="50"/>
        <end position="67"/>
    </location>
</feature>
<gene>
    <name evidence="2" type="ORF">B0J13DRAFT_669021</name>
</gene>
<evidence type="ECO:0000256" key="1">
    <source>
        <dbReference type="SAM" id="MobiDB-lite"/>
    </source>
</evidence>
<feature type="compositionally biased region" description="Polar residues" evidence="1">
    <location>
        <begin position="191"/>
        <end position="228"/>
    </location>
</feature>
<feature type="region of interest" description="Disordered" evidence="1">
    <location>
        <begin position="49"/>
        <end position="109"/>
    </location>
</feature>
<dbReference type="AlphaFoldDB" id="A0A9P9JKM0"/>
<feature type="region of interest" description="Disordered" evidence="1">
    <location>
        <begin position="191"/>
        <end position="232"/>
    </location>
</feature>
<protein>
    <submittedName>
        <fullName evidence="2">Uncharacterized protein</fullName>
    </submittedName>
</protein>
<feature type="compositionally biased region" description="Basic and acidic residues" evidence="1">
    <location>
        <begin position="88"/>
        <end position="100"/>
    </location>
</feature>